<dbReference type="AlphaFoldDB" id="A0A4Y7PVT9"/>
<proteinExistence type="predicted"/>
<dbReference type="Proteomes" id="UP000294933">
    <property type="component" value="Unassembled WGS sequence"/>
</dbReference>
<evidence type="ECO:0000313" key="1">
    <source>
        <dbReference type="EMBL" id="TDL19032.1"/>
    </source>
</evidence>
<evidence type="ECO:0000313" key="2">
    <source>
        <dbReference type="Proteomes" id="UP000294933"/>
    </source>
</evidence>
<gene>
    <name evidence="1" type="ORF">BD410DRAFT_792642</name>
</gene>
<sequence>MSLTVPRLADSERLLKYVIRDAAEGAPAKMASFPVRPSSRRAEKVFVNVPSSADPKAVEKVLNAFATVSIWKEKQVFATSFMQLHDGSLTLTVAENEKVHDLVIAFLEKFRVNSQRPIHFGCAAAKIPGIPVCLSARSQEIQGENTQTVEELLTIQAGVG</sequence>
<name>A0A4Y7PVT9_9AGAM</name>
<dbReference type="VEuPathDB" id="FungiDB:BD410DRAFT_792642"/>
<organism evidence="1 2">
    <name type="scientific">Rickenella mellea</name>
    <dbReference type="NCBI Taxonomy" id="50990"/>
    <lineage>
        <taxon>Eukaryota</taxon>
        <taxon>Fungi</taxon>
        <taxon>Dikarya</taxon>
        <taxon>Basidiomycota</taxon>
        <taxon>Agaricomycotina</taxon>
        <taxon>Agaricomycetes</taxon>
        <taxon>Hymenochaetales</taxon>
        <taxon>Rickenellaceae</taxon>
        <taxon>Rickenella</taxon>
    </lineage>
</organism>
<keyword evidence="2" id="KW-1185">Reference proteome</keyword>
<protein>
    <submittedName>
        <fullName evidence="1">Uncharacterized protein</fullName>
    </submittedName>
</protein>
<accession>A0A4Y7PVT9</accession>
<reference evidence="1 2" key="1">
    <citation type="submission" date="2018-06" db="EMBL/GenBank/DDBJ databases">
        <title>A transcriptomic atlas of mushroom development highlights an independent origin of complex multicellularity.</title>
        <authorList>
            <consortium name="DOE Joint Genome Institute"/>
            <person name="Krizsan K."/>
            <person name="Almasi E."/>
            <person name="Merenyi Z."/>
            <person name="Sahu N."/>
            <person name="Viragh M."/>
            <person name="Koszo T."/>
            <person name="Mondo S."/>
            <person name="Kiss B."/>
            <person name="Balint B."/>
            <person name="Kues U."/>
            <person name="Barry K."/>
            <person name="Hegedus J.C."/>
            <person name="Henrissat B."/>
            <person name="Johnson J."/>
            <person name="Lipzen A."/>
            <person name="Ohm R."/>
            <person name="Nagy I."/>
            <person name="Pangilinan J."/>
            <person name="Yan J."/>
            <person name="Xiong Y."/>
            <person name="Grigoriev I.V."/>
            <person name="Hibbett D.S."/>
            <person name="Nagy L.G."/>
        </authorList>
    </citation>
    <scope>NUCLEOTIDE SEQUENCE [LARGE SCALE GENOMIC DNA]</scope>
    <source>
        <strain evidence="1 2">SZMC22713</strain>
    </source>
</reference>
<dbReference type="EMBL" id="ML170201">
    <property type="protein sequence ID" value="TDL19032.1"/>
    <property type="molecule type" value="Genomic_DNA"/>
</dbReference>